<comment type="caution">
    <text evidence="1">The sequence shown here is derived from an EMBL/GenBank/DDBJ whole genome shotgun (WGS) entry which is preliminary data.</text>
</comment>
<dbReference type="AlphaFoldDB" id="A0AAD8FLJ6"/>
<name>A0AAD8FLJ6_BIOPF</name>
<reference evidence="1" key="1">
    <citation type="journal article" date="2023" name="PLoS Negl. Trop. Dis.">
        <title>A genome sequence for Biomphalaria pfeifferi, the major vector snail for the human-infecting parasite Schistosoma mansoni.</title>
        <authorList>
            <person name="Bu L."/>
            <person name="Lu L."/>
            <person name="Laidemitt M.R."/>
            <person name="Zhang S.M."/>
            <person name="Mutuku M."/>
            <person name="Mkoji G."/>
            <person name="Steinauer M."/>
            <person name="Loker E.S."/>
        </authorList>
    </citation>
    <scope>NUCLEOTIDE SEQUENCE</scope>
    <source>
        <strain evidence="1">KasaAsao</strain>
    </source>
</reference>
<reference evidence="1" key="2">
    <citation type="submission" date="2023-04" db="EMBL/GenBank/DDBJ databases">
        <authorList>
            <person name="Bu L."/>
            <person name="Lu L."/>
            <person name="Laidemitt M.R."/>
            <person name="Zhang S.M."/>
            <person name="Mutuku M."/>
            <person name="Mkoji G."/>
            <person name="Steinauer M."/>
            <person name="Loker E.S."/>
        </authorList>
    </citation>
    <scope>NUCLEOTIDE SEQUENCE</scope>
    <source>
        <strain evidence="1">KasaAsao</strain>
        <tissue evidence="1">Whole Snail</tissue>
    </source>
</reference>
<gene>
    <name evidence="1" type="ORF">Bpfe_001728</name>
</gene>
<proteinExistence type="predicted"/>
<accession>A0AAD8FLJ6</accession>
<sequence>MTRHKEIVSSNVFFRTAVDRTRCLSRPPDRRLSRDLQVHMQPRCKQIPMHRSHPQITVSRPEDRSLQVQVENVFLLTAQI</sequence>
<dbReference type="Proteomes" id="UP001233172">
    <property type="component" value="Unassembled WGS sequence"/>
</dbReference>
<protein>
    <submittedName>
        <fullName evidence="1">Uncharacterized protein</fullName>
    </submittedName>
</protein>
<evidence type="ECO:0000313" key="2">
    <source>
        <dbReference type="Proteomes" id="UP001233172"/>
    </source>
</evidence>
<organism evidence="1 2">
    <name type="scientific">Biomphalaria pfeifferi</name>
    <name type="common">Bloodfluke planorb</name>
    <name type="synonym">Freshwater snail</name>
    <dbReference type="NCBI Taxonomy" id="112525"/>
    <lineage>
        <taxon>Eukaryota</taxon>
        <taxon>Metazoa</taxon>
        <taxon>Spiralia</taxon>
        <taxon>Lophotrochozoa</taxon>
        <taxon>Mollusca</taxon>
        <taxon>Gastropoda</taxon>
        <taxon>Heterobranchia</taxon>
        <taxon>Euthyneura</taxon>
        <taxon>Panpulmonata</taxon>
        <taxon>Hygrophila</taxon>
        <taxon>Lymnaeoidea</taxon>
        <taxon>Planorbidae</taxon>
        <taxon>Biomphalaria</taxon>
    </lineage>
</organism>
<keyword evidence="2" id="KW-1185">Reference proteome</keyword>
<dbReference type="EMBL" id="JASAOG010000004">
    <property type="protein sequence ID" value="KAK0068765.1"/>
    <property type="molecule type" value="Genomic_DNA"/>
</dbReference>
<evidence type="ECO:0000313" key="1">
    <source>
        <dbReference type="EMBL" id="KAK0068765.1"/>
    </source>
</evidence>